<dbReference type="PIRSF" id="PIRSF006806">
    <property type="entry name" value="FTHF_cligase"/>
    <property type="match status" value="1"/>
</dbReference>
<sequence length="198" mass="20737">MSSLEEPHAAKDEWRRALLRRRAEVPETTRSADAAALRDAALSWADERGTGVVAAYVPVTSEPGSLDLLDALRAAGRRVLLPVVTGARPLDWADYTGPESLAPARFGLLEPTGPRLGAEAVGVAGAVLVPALGIDHRGVRLGRGAGHYDRSLPLTAPGAALIGVVRDPEFVPELPGEPHDVRMTAVLTPGSGVRGLPM</sequence>
<keyword evidence="4" id="KW-0479">Metal-binding</keyword>
<name>A0ABV4CHM7_9PSEU</name>
<dbReference type="NCBIfam" id="TIGR02727">
    <property type="entry name" value="MTHFS_bact"/>
    <property type="match status" value="1"/>
</dbReference>
<comment type="cofactor">
    <cofactor evidence="4">
        <name>Mg(2+)</name>
        <dbReference type="ChEBI" id="CHEBI:18420"/>
    </cofactor>
</comment>
<evidence type="ECO:0000313" key="5">
    <source>
        <dbReference type="EMBL" id="MEY8040536.1"/>
    </source>
</evidence>
<dbReference type="InterPro" id="IPR002698">
    <property type="entry name" value="FTHF_cligase"/>
</dbReference>
<organism evidence="5 6">
    <name type="scientific">Saccharopolyspora cebuensis</name>
    <dbReference type="NCBI Taxonomy" id="418759"/>
    <lineage>
        <taxon>Bacteria</taxon>
        <taxon>Bacillati</taxon>
        <taxon>Actinomycetota</taxon>
        <taxon>Actinomycetes</taxon>
        <taxon>Pseudonocardiales</taxon>
        <taxon>Pseudonocardiaceae</taxon>
        <taxon>Saccharopolyspora</taxon>
    </lineage>
</organism>
<keyword evidence="5" id="KW-0436">Ligase</keyword>
<dbReference type="Proteomes" id="UP001564626">
    <property type="component" value="Unassembled WGS sequence"/>
</dbReference>
<dbReference type="GO" id="GO:0030272">
    <property type="term" value="F:5-formyltetrahydrofolate cyclo-ligase activity"/>
    <property type="evidence" value="ECO:0007669"/>
    <property type="project" value="UniProtKB-EC"/>
</dbReference>
<dbReference type="InterPro" id="IPR037171">
    <property type="entry name" value="NagB/RpiA_transferase-like"/>
</dbReference>
<evidence type="ECO:0000256" key="2">
    <source>
        <dbReference type="ARBA" id="ARBA00022741"/>
    </source>
</evidence>
<dbReference type="PANTHER" id="PTHR23407">
    <property type="entry name" value="ATPASE INHIBITOR/5-FORMYLTETRAHYDROFOLATE CYCLO-LIGASE"/>
    <property type="match status" value="1"/>
</dbReference>
<dbReference type="InterPro" id="IPR024185">
    <property type="entry name" value="FTHF_cligase-like_sf"/>
</dbReference>
<keyword evidence="2 4" id="KW-0547">Nucleotide-binding</keyword>
<evidence type="ECO:0000256" key="3">
    <source>
        <dbReference type="ARBA" id="ARBA00022840"/>
    </source>
</evidence>
<keyword evidence="3 4" id="KW-0067">ATP-binding</keyword>
<comment type="similarity">
    <text evidence="1 4">Belongs to the 5-formyltetrahydrofolate cyclo-ligase family.</text>
</comment>
<keyword evidence="6" id="KW-1185">Reference proteome</keyword>
<dbReference type="SUPFAM" id="SSF100950">
    <property type="entry name" value="NagB/RpiA/CoA transferase-like"/>
    <property type="match status" value="1"/>
</dbReference>
<proteinExistence type="inferred from homology"/>
<evidence type="ECO:0000313" key="6">
    <source>
        <dbReference type="Proteomes" id="UP001564626"/>
    </source>
</evidence>
<dbReference type="RefSeq" id="WP_345367139.1">
    <property type="nucleotide sequence ID" value="NZ_BAABII010000018.1"/>
</dbReference>
<gene>
    <name evidence="5" type="ORF">AB8O55_14110</name>
</gene>
<protein>
    <recommendedName>
        <fullName evidence="4">5-formyltetrahydrofolate cyclo-ligase</fullName>
        <ecNumber evidence="4">6.3.3.2</ecNumber>
    </recommendedName>
</protein>
<reference evidence="5 6" key="1">
    <citation type="submission" date="2024-08" db="EMBL/GenBank/DDBJ databases">
        <title>Genome mining of Saccharopolyspora cebuensis PGLac3 from Nigerian medicinal plant.</title>
        <authorList>
            <person name="Ezeobiora C.E."/>
            <person name="Igbokwe N.H."/>
            <person name="Amin D.H."/>
            <person name="Mendie U.E."/>
        </authorList>
    </citation>
    <scope>NUCLEOTIDE SEQUENCE [LARGE SCALE GENOMIC DNA]</scope>
    <source>
        <strain evidence="5 6">PGLac3</strain>
    </source>
</reference>
<dbReference type="PANTHER" id="PTHR23407:SF1">
    <property type="entry name" value="5-FORMYLTETRAHYDROFOLATE CYCLO-LIGASE"/>
    <property type="match status" value="1"/>
</dbReference>
<comment type="caution">
    <text evidence="5">The sequence shown here is derived from an EMBL/GenBank/DDBJ whole genome shotgun (WGS) entry which is preliminary data.</text>
</comment>
<dbReference type="EMBL" id="JBGEHV010000023">
    <property type="protein sequence ID" value="MEY8040536.1"/>
    <property type="molecule type" value="Genomic_DNA"/>
</dbReference>
<accession>A0ABV4CHM7</accession>
<keyword evidence="4" id="KW-0460">Magnesium</keyword>
<comment type="catalytic activity">
    <reaction evidence="4">
        <text>(6S)-5-formyl-5,6,7,8-tetrahydrofolate + ATP = (6R)-5,10-methenyltetrahydrofolate + ADP + phosphate</text>
        <dbReference type="Rhea" id="RHEA:10488"/>
        <dbReference type="ChEBI" id="CHEBI:30616"/>
        <dbReference type="ChEBI" id="CHEBI:43474"/>
        <dbReference type="ChEBI" id="CHEBI:57455"/>
        <dbReference type="ChEBI" id="CHEBI:57457"/>
        <dbReference type="ChEBI" id="CHEBI:456216"/>
        <dbReference type="EC" id="6.3.3.2"/>
    </reaction>
</comment>
<dbReference type="Pfam" id="PF01812">
    <property type="entry name" value="5-FTHF_cyc-lig"/>
    <property type="match status" value="1"/>
</dbReference>
<evidence type="ECO:0000256" key="1">
    <source>
        <dbReference type="ARBA" id="ARBA00010638"/>
    </source>
</evidence>
<dbReference type="Gene3D" id="3.40.50.10420">
    <property type="entry name" value="NagB/RpiA/CoA transferase-like"/>
    <property type="match status" value="1"/>
</dbReference>
<dbReference type="EC" id="6.3.3.2" evidence="4"/>
<evidence type="ECO:0000256" key="4">
    <source>
        <dbReference type="RuleBase" id="RU361279"/>
    </source>
</evidence>